<dbReference type="GO" id="GO:0005829">
    <property type="term" value="C:cytosol"/>
    <property type="evidence" value="ECO:0007669"/>
    <property type="project" value="TreeGrafter"/>
</dbReference>
<evidence type="ECO:0000313" key="4">
    <source>
        <dbReference type="EMBL" id="MTE21418.1"/>
    </source>
</evidence>
<comment type="similarity">
    <text evidence="1">Belongs to the P-Pant transferase superfamily. Gsp/Sfp/HetI/AcpT family.</text>
</comment>
<evidence type="ECO:0000259" key="3">
    <source>
        <dbReference type="Pfam" id="PF01648"/>
    </source>
</evidence>
<evidence type="ECO:0000256" key="2">
    <source>
        <dbReference type="ARBA" id="ARBA00022679"/>
    </source>
</evidence>
<keyword evidence="2 4" id="KW-0808">Transferase</keyword>
<feature type="domain" description="4'-phosphopantetheinyl transferase" evidence="3">
    <location>
        <begin position="136"/>
        <end position="239"/>
    </location>
</feature>
<dbReference type="GO" id="GO:0019878">
    <property type="term" value="P:lysine biosynthetic process via aminoadipic acid"/>
    <property type="evidence" value="ECO:0007669"/>
    <property type="project" value="TreeGrafter"/>
</dbReference>
<protein>
    <submittedName>
        <fullName evidence="4">4'-phosphopantetheinyl transferase superfamily protein</fullName>
    </submittedName>
</protein>
<evidence type="ECO:0000256" key="1">
    <source>
        <dbReference type="ARBA" id="ARBA00010990"/>
    </source>
</evidence>
<proteinExistence type="inferred from homology"/>
<name>A0A6G2BGM8_9ACTN</name>
<dbReference type="InterPro" id="IPR050559">
    <property type="entry name" value="P-Pant_transferase_sf"/>
</dbReference>
<dbReference type="Pfam" id="PF01648">
    <property type="entry name" value="ACPS"/>
    <property type="match status" value="1"/>
</dbReference>
<dbReference type="InterPro" id="IPR008278">
    <property type="entry name" value="4-PPantetheinyl_Trfase_dom"/>
</dbReference>
<reference evidence="4 5" key="1">
    <citation type="submission" date="2019-11" db="EMBL/GenBank/DDBJ databases">
        <authorList>
            <person name="Yuan L."/>
        </authorList>
    </citation>
    <scope>NUCLEOTIDE SEQUENCE [LARGE SCALE GENOMIC DNA]</scope>
    <source>
        <strain evidence="4 5">TRM43335</strain>
    </source>
</reference>
<dbReference type="EMBL" id="WIXO01000001">
    <property type="protein sequence ID" value="MTE21418.1"/>
    <property type="molecule type" value="Genomic_DNA"/>
</dbReference>
<accession>A0A6G2BGM8</accession>
<keyword evidence="5" id="KW-1185">Reference proteome</keyword>
<dbReference type="Gene3D" id="3.90.470.20">
    <property type="entry name" value="4'-phosphopantetheinyl transferase domain"/>
    <property type="match status" value="1"/>
</dbReference>
<dbReference type="Proteomes" id="UP000473014">
    <property type="component" value="Unassembled WGS sequence"/>
</dbReference>
<dbReference type="OrthoDB" id="190168at2"/>
<dbReference type="AlphaFoldDB" id="A0A6G2BGM8"/>
<organism evidence="4 5">
    <name type="scientific">Streptomyces taklimakanensis</name>
    <dbReference type="NCBI Taxonomy" id="2569853"/>
    <lineage>
        <taxon>Bacteria</taxon>
        <taxon>Bacillati</taxon>
        <taxon>Actinomycetota</taxon>
        <taxon>Actinomycetes</taxon>
        <taxon>Kitasatosporales</taxon>
        <taxon>Streptomycetaceae</taxon>
        <taxon>Streptomyces</taxon>
    </lineage>
</organism>
<dbReference type="PANTHER" id="PTHR12215">
    <property type="entry name" value="PHOSPHOPANTETHEINE TRANSFERASE"/>
    <property type="match status" value="1"/>
</dbReference>
<evidence type="ECO:0000313" key="5">
    <source>
        <dbReference type="Proteomes" id="UP000473014"/>
    </source>
</evidence>
<comment type="caution">
    <text evidence="4">The sequence shown here is derived from an EMBL/GenBank/DDBJ whole genome shotgun (WGS) entry which is preliminary data.</text>
</comment>
<dbReference type="RefSeq" id="WP_155072179.1">
    <property type="nucleotide sequence ID" value="NZ_WIXO01000001.1"/>
</dbReference>
<dbReference type="InterPro" id="IPR037143">
    <property type="entry name" value="4-PPantetheinyl_Trfase_dom_sf"/>
</dbReference>
<dbReference type="GO" id="GO:0000287">
    <property type="term" value="F:magnesium ion binding"/>
    <property type="evidence" value="ECO:0007669"/>
    <property type="project" value="InterPro"/>
</dbReference>
<dbReference type="GO" id="GO:0008897">
    <property type="term" value="F:holo-[acyl-carrier-protein] synthase activity"/>
    <property type="evidence" value="ECO:0007669"/>
    <property type="project" value="InterPro"/>
</dbReference>
<gene>
    <name evidence="4" type="ORF">F0L17_20335</name>
</gene>
<dbReference type="SUPFAM" id="SSF56214">
    <property type="entry name" value="4'-phosphopantetheinyl transferase"/>
    <property type="match status" value="2"/>
</dbReference>
<dbReference type="PANTHER" id="PTHR12215:SF10">
    <property type="entry name" value="L-AMINOADIPATE-SEMIALDEHYDE DEHYDROGENASE-PHOSPHOPANTETHEINYL TRANSFERASE"/>
    <property type="match status" value="1"/>
</dbReference>
<sequence>MTVGAGVGAPVRVGGPRDSWDAVLARLAGEGVALVHARTGAWAPDERDQRGLRRLLGGEWERYRSLAPPMVRRDFAASRLFLKTAVGRVAGVAPERVEIVRRPGGRPRVRGCGGIDVNLSHTAPGVMVVGLTGAGRVGVDVERADRPVAGTGLAREVCTPYELDRLAAMPVDRRDAALVRWWVLKEAYTKAIGLGLAFPFDRCGFGTDSPPRLLRPDGSPAASPGWEFGVHPVGGTHVAGVALCRSVPGRGGD</sequence>